<dbReference type="SUPFAM" id="SSF52047">
    <property type="entry name" value="RNI-like"/>
    <property type="match status" value="1"/>
</dbReference>
<reference evidence="2" key="1">
    <citation type="journal article" date="2017" name="Nat. Ecol. Evol.">
        <title>Genome expansion and lineage-specific genetic innovations in the forest pathogenic fungi Armillaria.</title>
        <authorList>
            <person name="Sipos G."/>
            <person name="Prasanna A.N."/>
            <person name="Walter M.C."/>
            <person name="O'Connor E."/>
            <person name="Balint B."/>
            <person name="Krizsan K."/>
            <person name="Kiss B."/>
            <person name="Hess J."/>
            <person name="Varga T."/>
            <person name="Slot J."/>
            <person name="Riley R."/>
            <person name="Boka B."/>
            <person name="Rigling D."/>
            <person name="Barry K."/>
            <person name="Lee J."/>
            <person name="Mihaltcheva S."/>
            <person name="LaButti K."/>
            <person name="Lipzen A."/>
            <person name="Waldron R."/>
            <person name="Moloney N.M."/>
            <person name="Sperisen C."/>
            <person name="Kredics L."/>
            <person name="Vagvoelgyi C."/>
            <person name="Patrignani A."/>
            <person name="Fitzpatrick D."/>
            <person name="Nagy I."/>
            <person name="Doyle S."/>
            <person name="Anderson J.B."/>
            <person name="Grigoriev I.V."/>
            <person name="Gueldener U."/>
            <person name="Muensterkoetter M."/>
            <person name="Nagy L.G."/>
        </authorList>
    </citation>
    <scope>NUCLEOTIDE SEQUENCE [LARGE SCALE GENOMIC DNA]</scope>
    <source>
        <strain evidence="2">Ar21-2</strain>
    </source>
</reference>
<dbReference type="EMBL" id="KZ293647">
    <property type="protein sequence ID" value="PBK99974.1"/>
    <property type="molecule type" value="Genomic_DNA"/>
</dbReference>
<dbReference type="InterPro" id="IPR036047">
    <property type="entry name" value="F-box-like_dom_sf"/>
</dbReference>
<accession>A0A2H3E1E9</accession>
<dbReference type="InterPro" id="IPR032675">
    <property type="entry name" value="LRR_dom_sf"/>
</dbReference>
<keyword evidence="2" id="KW-1185">Reference proteome</keyword>
<evidence type="ECO:0000313" key="2">
    <source>
        <dbReference type="Proteomes" id="UP000217790"/>
    </source>
</evidence>
<evidence type="ECO:0000313" key="1">
    <source>
        <dbReference type="EMBL" id="PBK99974.1"/>
    </source>
</evidence>
<name>A0A2H3E1E9_ARMGA</name>
<dbReference type="AlphaFoldDB" id="A0A2H3E1E9"/>
<dbReference type="InParanoid" id="A0A2H3E1E9"/>
<dbReference type="Proteomes" id="UP000217790">
    <property type="component" value="Unassembled WGS sequence"/>
</dbReference>
<dbReference type="Gene3D" id="3.80.10.10">
    <property type="entry name" value="Ribonuclease Inhibitor"/>
    <property type="match status" value="1"/>
</dbReference>
<sequence>MAALSIPFELLSKIFSFAYDGITNAGFVNVCSYWRAVALASPRLWSHVTVRNSSKGLVAILERSQPCPLTIRATLEDDPSYVIPVPGQQFPTLTDELQPRMMTTRKISPDLHKILEILFSHSQRWSDVILRLSPTLFHFLDDLNGSFPILQKMHIEMVYPAEFLDGLPIVSSNAFAVTPQLTQLVISNIRSGVKISASNLRTVHITKFATLEQIFETVREAPYLTKLVATRVQNRIINENVPRSRTPIVHNSLREIEFHRIHGVGFLLLSLILPNLDSFILDEFDEMGDHTIIHLLSIFFTASLSPLQKFSLRGIMPSEDIFLLLRAIPTVTDIVISQNMHNHDAIRFGELVASALLANGGLLPQIRSLDLYATAYPEDDVHDELTGSIFADMIASRWENSSQVVKLEHVRVGGYKHGFGTSAIERFESFKRQGLDISWVGRGMSLPEETPLINVE</sequence>
<gene>
    <name evidence="1" type="ORF">ARMGADRAFT_1074801</name>
</gene>
<dbReference type="SUPFAM" id="SSF81383">
    <property type="entry name" value="F-box domain"/>
    <property type="match status" value="1"/>
</dbReference>
<organism evidence="1 2">
    <name type="scientific">Armillaria gallica</name>
    <name type="common">Bulbous honey fungus</name>
    <name type="synonym">Armillaria bulbosa</name>
    <dbReference type="NCBI Taxonomy" id="47427"/>
    <lineage>
        <taxon>Eukaryota</taxon>
        <taxon>Fungi</taxon>
        <taxon>Dikarya</taxon>
        <taxon>Basidiomycota</taxon>
        <taxon>Agaricomycotina</taxon>
        <taxon>Agaricomycetes</taxon>
        <taxon>Agaricomycetidae</taxon>
        <taxon>Agaricales</taxon>
        <taxon>Marasmiineae</taxon>
        <taxon>Physalacriaceae</taxon>
        <taxon>Armillaria</taxon>
    </lineage>
</organism>
<dbReference type="OrthoDB" id="2269034at2759"/>
<protein>
    <submittedName>
        <fullName evidence="1">Uncharacterized protein</fullName>
    </submittedName>
</protein>
<dbReference type="OMA" id="QKMHIEM"/>
<dbReference type="STRING" id="47427.A0A2H3E1E9"/>
<proteinExistence type="predicted"/>